<keyword evidence="8" id="KW-0966">Cell projection</keyword>
<protein>
    <recommendedName>
        <fullName evidence="5">Flagellar hook-associated protein 2</fullName>
        <shortName evidence="5">HAP2</shortName>
    </recommendedName>
    <alternativeName>
        <fullName evidence="5">Flagellar cap protein</fullName>
    </alternativeName>
</protein>
<feature type="domain" description="Flagellar hook-associated protein 2 N-terminal" evidence="6">
    <location>
        <begin position="15"/>
        <end position="100"/>
    </location>
</feature>
<dbReference type="Pfam" id="PF07195">
    <property type="entry name" value="FliD_C"/>
    <property type="match status" value="1"/>
</dbReference>
<dbReference type="Proteomes" id="UP000000329">
    <property type="component" value="Chromosome"/>
</dbReference>
<evidence type="ECO:0000259" key="6">
    <source>
        <dbReference type="Pfam" id="PF02465"/>
    </source>
</evidence>
<dbReference type="KEGG" id="hse:Hsero_3537"/>
<dbReference type="eggNOG" id="COG1345">
    <property type="taxonomic scope" value="Bacteria"/>
</dbReference>
<keyword evidence="5" id="KW-0964">Secreted</keyword>
<keyword evidence="3" id="KW-0175">Coiled coil</keyword>
<feature type="domain" description="Flagellar hook-associated protein 2 C-terminal" evidence="7">
    <location>
        <begin position="440"/>
        <end position="665"/>
    </location>
</feature>
<proteinExistence type="inferred from homology"/>
<dbReference type="PANTHER" id="PTHR30288:SF0">
    <property type="entry name" value="FLAGELLAR HOOK-ASSOCIATED PROTEIN 2"/>
    <property type="match status" value="1"/>
</dbReference>
<dbReference type="GeneID" id="29390089"/>
<comment type="similarity">
    <text evidence="1 5">Belongs to the FliD family.</text>
</comment>
<gene>
    <name evidence="8" type="primary">fliD</name>
    <name evidence="8" type="ordered locus">Hsero_3537</name>
</gene>
<dbReference type="GO" id="GO:0007155">
    <property type="term" value="P:cell adhesion"/>
    <property type="evidence" value="ECO:0007669"/>
    <property type="project" value="InterPro"/>
</dbReference>
<evidence type="ECO:0000256" key="1">
    <source>
        <dbReference type="ARBA" id="ARBA00009764"/>
    </source>
</evidence>
<dbReference type="GO" id="GO:0009424">
    <property type="term" value="C:bacterial-type flagellum hook"/>
    <property type="evidence" value="ECO:0007669"/>
    <property type="project" value="UniProtKB-UniRule"/>
</dbReference>
<dbReference type="RefSeq" id="WP_013235480.1">
    <property type="nucleotide sequence ID" value="NC_014323.1"/>
</dbReference>
<dbReference type="HOGENOM" id="CLU_015182_6_1_4"/>
<dbReference type="AlphaFoldDB" id="D8IQA4"/>
<dbReference type="OrthoDB" id="9810816at2"/>
<reference evidence="8 9" key="1">
    <citation type="submission" date="2010-04" db="EMBL/GenBank/DDBJ databases">
        <title>The genome of Herbaspirillum seropedicae SmR1, an endophytic, nitrogen-fixing, plant-growth promoting beta-Proteobacteria.</title>
        <authorList>
            <person name="Pedrosa F.O."/>
            <person name="Monteiro R.A."/>
            <person name="Wassem R."/>
            <person name="Cruz L.M."/>
            <person name="Ayub R.A."/>
            <person name="Colauto N.B."/>
            <person name="Fernandez M.A."/>
            <person name="Fungaro M.H.P."/>
            <person name="Grisard E.C."/>
            <person name="Hungria M."/>
            <person name="Madeira H.M.F."/>
            <person name="Nodari R.O."/>
            <person name="Osaku C.A."/>
            <person name="Petzl-Erler M.L."/>
            <person name="Terenzi H."/>
            <person name="Vieira L.G.E."/>
            <person name="Almeida M.I.M."/>
            <person name="Alves L.R."/>
            <person name="Arantes O.M.N."/>
            <person name="Balsanelli E."/>
            <person name="Barcellos F.G."/>
            <person name="Baura V.A."/>
            <person name="Binde D.R."/>
            <person name="Campo R.J."/>
            <person name="Chubatsu L.S."/>
            <person name="Chueire L.M.O."/>
            <person name="Ciferri R.R."/>
            <person name="Correa L.C."/>
            <person name="da Conceicao Silva J.L."/>
            <person name="Dabul A.N.G."/>
            <person name="Dambros B.P."/>
            <person name="Faoro H."/>
            <person name="Favetti A."/>
            <person name="Friedermann G."/>
            <person name="Furlaneto M.C."/>
            <person name="Gasques L.S."/>
            <person name="Gimenes C.C.T."/>
            <person name="Gioppo N.M.R."/>
            <person name="Glienke-Blanco C."/>
            <person name="Godoy L.P."/>
            <person name="Guerra M.P."/>
            <person name="Karp S."/>
            <person name="Kava-Cordeiro V."/>
            <person name="Margarido V.P."/>
            <person name="Mathioni S.M."/>
            <person name="Menck-Soares M.A."/>
            <person name="Murace N.K."/>
            <person name="Nicolas M.F."/>
            <person name="Oliveira C.E.C."/>
            <person name="Pagnan N.A.B."/>
            <person name="Pamphile J.A."/>
            <person name="Patussi E.V."/>
            <person name="Pereira L.F.P."/>
            <person name="Pereira-Ferrari L."/>
            <person name="Pinto F.G.S."/>
            <person name="Precoma C."/>
            <person name="Prioli A.J."/>
            <person name="Prioli S.M.A.P."/>
            <person name="Raittz R.T."/>
            <person name="Ramos H.J.O."/>
            <person name="Ribeiro E.M.S.F."/>
            <person name="Rigo L.U."/>
            <person name="Rocha C.L.M.S.C."/>
            <person name="Rocha S.N."/>
            <person name="Santos K."/>
            <person name="Satori D."/>
            <person name="Silva A.G."/>
            <person name="Simao R.C.G."/>
            <person name="Soares M.A.M."/>
            <person name="Souza E.M."/>
            <person name="Steffens M.B.R."/>
            <person name="Steindel M."/>
            <person name="Tadra-Sfeir M.Z."/>
            <person name="Takahashi E.K."/>
            <person name="Torres R.A."/>
            <person name="Valle J.S."/>
            <person name="Vernal J.I."/>
            <person name="Vilas-Boas L.A."/>
            <person name="Watanabe M.A.E."/>
            <person name="Weiss V.A."/>
            <person name="Yates M.A."/>
            <person name="Souza E.M."/>
        </authorList>
    </citation>
    <scope>NUCLEOTIDE SEQUENCE [LARGE SCALE GENOMIC DNA]</scope>
    <source>
        <strain evidence="8 9">SmR1</strain>
    </source>
</reference>
<comment type="function">
    <text evidence="5">Required for morphogenesis and for the elongation of the flagellar filament by facilitating polymerization of the flagellin monomers at the tip of growing filament. Forms a capping structure, which prevents flagellin subunits (transported through the central channel of the flagellum) from leaking out without polymerization at the distal end.</text>
</comment>
<keyword evidence="4 5" id="KW-0975">Bacterial flagellum</keyword>
<accession>D8IQA4</accession>
<dbReference type="InterPro" id="IPR003481">
    <property type="entry name" value="FliD_N"/>
</dbReference>
<dbReference type="GO" id="GO:0005576">
    <property type="term" value="C:extracellular region"/>
    <property type="evidence" value="ECO:0007669"/>
    <property type="project" value="UniProtKB-SubCell"/>
</dbReference>
<dbReference type="STRING" id="757424.Hsero_3537"/>
<evidence type="ECO:0000256" key="2">
    <source>
        <dbReference type="ARBA" id="ARBA00011255"/>
    </source>
</evidence>
<comment type="subunit">
    <text evidence="2 5">Homopentamer.</text>
</comment>
<evidence type="ECO:0000259" key="7">
    <source>
        <dbReference type="Pfam" id="PF07195"/>
    </source>
</evidence>
<dbReference type="InterPro" id="IPR010810">
    <property type="entry name" value="Flagellin_hook_IN_motif"/>
</dbReference>
<evidence type="ECO:0000313" key="9">
    <source>
        <dbReference type="Proteomes" id="UP000000329"/>
    </source>
</evidence>
<dbReference type="Pfam" id="PF07196">
    <property type="entry name" value="Flagellin_IN"/>
    <property type="match status" value="2"/>
</dbReference>
<organism evidence="8 9">
    <name type="scientific">Herbaspirillum seropedicae (strain SmR1)</name>
    <dbReference type="NCBI Taxonomy" id="757424"/>
    <lineage>
        <taxon>Bacteria</taxon>
        <taxon>Pseudomonadati</taxon>
        <taxon>Pseudomonadota</taxon>
        <taxon>Betaproteobacteria</taxon>
        <taxon>Burkholderiales</taxon>
        <taxon>Oxalobacteraceae</taxon>
        <taxon>Herbaspirillum</taxon>
    </lineage>
</organism>
<dbReference type="EMBL" id="CP002039">
    <property type="protein sequence ID" value="ADJ65016.1"/>
    <property type="molecule type" value="Genomic_DNA"/>
</dbReference>
<keyword evidence="8" id="KW-0969">Cilium</keyword>
<dbReference type="GO" id="GO:0071973">
    <property type="term" value="P:bacterial-type flagellum-dependent cell motility"/>
    <property type="evidence" value="ECO:0007669"/>
    <property type="project" value="TreeGrafter"/>
</dbReference>
<dbReference type="InterPro" id="IPR010809">
    <property type="entry name" value="FliD_C"/>
</dbReference>
<dbReference type="Pfam" id="PF02465">
    <property type="entry name" value="FliD_N"/>
    <property type="match status" value="1"/>
</dbReference>
<keyword evidence="9" id="KW-1185">Reference proteome</keyword>
<evidence type="ECO:0000256" key="4">
    <source>
        <dbReference type="ARBA" id="ARBA00023143"/>
    </source>
</evidence>
<evidence type="ECO:0000256" key="3">
    <source>
        <dbReference type="ARBA" id="ARBA00023054"/>
    </source>
</evidence>
<sequence>MATSTGSISTSAGPLDVANLVNQLVSVESKSRLTPLASKADSFNALISAYGKLGTALTTYQNALAELTAAKFSAQKAAVSNTGRSSDGKSGNDAVSADINSDASTKAQAQIIKSAGFASGHLFKAGDSVAIKVGEASPHFITLKADATINGLRDTINAARAGVTASVVRDDAGDHLVLESNTAGTANLLKVRANNSLSAISFDAQQSRPGAMTQTQAARDATSAAPGSYAISVEQLAQSHKLSSAGIAPGSTFDLGVLAIKAGSGSTTLIKPASNTLAGVRDAINAAAAGVNASIVSDGKQEHLVLTAKESGANNALRISGTGDFAVFSSDPSGNASTASVTPEKRFSQGAVNLSVGARTISLKPASATAGAAPGLADVARAINEAKAGVSATVQREGQGDKAVERLVLSASGSDPVSLRGSGDYAVLAASAMGQLQKPQDARLSIDGVAITATSNTIKDAISGVTLNLNKTTSATDKLTLAISNDSSGVGAAVNSFVNAFNTLAKAMAEMTRQAPAKVRGQAGEQGLLAGESMVRALTGELRNAVLASMPGNALGSLTAIGVGFKKDGTLDLDSARLAKAGERNFEAVAQLFAGKEGLVARTRSLLDKVLGEQGLLAGKTRGLQGSLKIVSDQQAAARARLANLRDSYTNQFNRLNVTLSKMQASQNYLTQQLARLRRP</sequence>
<keyword evidence="8" id="KW-0282">Flagellum</keyword>
<dbReference type="PANTHER" id="PTHR30288">
    <property type="entry name" value="FLAGELLAR CAP/ASSEMBLY PROTEIN FLID"/>
    <property type="match status" value="1"/>
</dbReference>
<evidence type="ECO:0000256" key="5">
    <source>
        <dbReference type="RuleBase" id="RU362066"/>
    </source>
</evidence>
<evidence type="ECO:0000313" key="8">
    <source>
        <dbReference type="EMBL" id="ADJ65016.1"/>
    </source>
</evidence>
<dbReference type="GO" id="GO:0009421">
    <property type="term" value="C:bacterial-type flagellum filament cap"/>
    <property type="evidence" value="ECO:0007669"/>
    <property type="project" value="InterPro"/>
</dbReference>
<dbReference type="InterPro" id="IPR040026">
    <property type="entry name" value="FliD"/>
</dbReference>
<name>D8IQA4_HERSS</name>
<comment type="subcellular location">
    <subcellularLocation>
        <location evidence="5">Secreted</location>
    </subcellularLocation>
    <subcellularLocation>
        <location evidence="5">Bacterial flagellum</location>
    </subcellularLocation>
</comment>